<feature type="transmembrane region" description="Helical" evidence="5">
    <location>
        <begin position="88"/>
        <end position="114"/>
    </location>
</feature>
<evidence type="ECO:0000313" key="6">
    <source>
        <dbReference type="EMBL" id="KAJ7373549.1"/>
    </source>
</evidence>
<keyword evidence="2 5" id="KW-0812">Transmembrane</keyword>
<dbReference type="Pfam" id="PF00335">
    <property type="entry name" value="Tetraspanin"/>
    <property type="match status" value="1"/>
</dbReference>
<dbReference type="Gene3D" id="1.10.1450.10">
    <property type="entry name" value="Tetraspanin"/>
    <property type="match status" value="1"/>
</dbReference>
<comment type="caution">
    <text evidence="6">The sequence shown here is derived from an EMBL/GenBank/DDBJ whole genome shotgun (WGS) entry which is preliminary data.</text>
</comment>
<dbReference type="InterPro" id="IPR018499">
    <property type="entry name" value="Tetraspanin/Peripherin"/>
</dbReference>
<dbReference type="OrthoDB" id="10033535at2759"/>
<evidence type="ECO:0000256" key="2">
    <source>
        <dbReference type="ARBA" id="ARBA00022692"/>
    </source>
</evidence>
<dbReference type="AlphaFoldDB" id="A0A9W9Z399"/>
<evidence type="ECO:0000313" key="7">
    <source>
        <dbReference type="Proteomes" id="UP001163046"/>
    </source>
</evidence>
<proteinExistence type="predicted"/>
<evidence type="ECO:0000256" key="5">
    <source>
        <dbReference type="SAM" id="Phobius"/>
    </source>
</evidence>
<protein>
    <submittedName>
        <fullName evidence="6">Uncharacterized protein</fullName>
    </submittedName>
</protein>
<comment type="subcellular location">
    <subcellularLocation>
        <location evidence="1">Membrane</location>
        <topology evidence="1">Multi-pass membrane protein</topology>
    </subcellularLocation>
</comment>
<dbReference type="Proteomes" id="UP001163046">
    <property type="component" value="Unassembled WGS sequence"/>
</dbReference>
<evidence type="ECO:0000256" key="1">
    <source>
        <dbReference type="ARBA" id="ARBA00004141"/>
    </source>
</evidence>
<evidence type="ECO:0000256" key="3">
    <source>
        <dbReference type="ARBA" id="ARBA00022989"/>
    </source>
</evidence>
<dbReference type="EMBL" id="MU826830">
    <property type="protein sequence ID" value="KAJ7373549.1"/>
    <property type="molecule type" value="Genomic_DNA"/>
</dbReference>
<dbReference type="InterPro" id="IPR008952">
    <property type="entry name" value="Tetraspanin_EC2_sf"/>
</dbReference>
<keyword evidence="7" id="KW-1185">Reference proteome</keyword>
<keyword evidence="3 5" id="KW-1133">Transmembrane helix</keyword>
<evidence type="ECO:0000256" key="4">
    <source>
        <dbReference type="ARBA" id="ARBA00023136"/>
    </source>
</evidence>
<organism evidence="6 7">
    <name type="scientific">Desmophyllum pertusum</name>
    <dbReference type="NCBI Taxonomy" id="174260"/>
    <lineage>
        <taxon>Eukaryota</taxon>
        <taxon>Metazoa</taxon>
        <taxon>Cnidaria</taxon>
        <taxon>Anthozoa</taxon>
        <taxon>Hexacorallia</taxon>
        <taxon>Scleractinia</taxon>
        <taxon>Caryophylliina</taxon>
        <taxon>Caryophylliidae</taxon>
        <taxon>Desmophyllum</taxon>
    </lineage>
</organism>
<reference evidence="6" key="1">
    <citation type="submission" date="2023-01" db="EMBL/GenBank/DDBJ databases">
        <title>Genome assembly of the deep-sea coral Lophelia pertusa.</title>
        <authorList>
            <person name="Herrera S."/>
            <person name="Cordes E."/>
        </authorList>
    </citation>
    <scope>NUCLEOTIDE SEQUENCE</scope>
    <source>
        <strain evidence="6">USNM1676648</strain>
        <tissue evidence="6">Polyp</tissue>
    </source>
</reference>
<sequence length="131" mass="15186">MVYAIRELYRIKTEPTIAFDALQEDEKCCGCFNYTDWRDSLFTNGNDSIVPDSCCKEPQRHCGENFNEKNIYHKGCYWVFLKVIRDKLYYVAAIAVPAIIFKVLGMLCVLLLIFRMEQTAEKVPLSTGIRI</sequence>
<accession>A0A9W9Z399</accession>
<name>A0A9W9Z399_9CNID</name>
<keyword evidence="4 5" id="KW-0472">Membrane</keyword>
<dbReference type="SUPFAM" id="SSF48652">
    <property type="entry name" value="Tetraspanin"/>
    <property type="match status" value="1"/>
</dbReference>
<gene>
    <name evidence="6" type="ORF">OS493_011151</name>
</gene>
<dbReference type="GO" id="GO:0016020">
    <property type="term" value="C:membrane"/>
    <property type="evidence" value="ECO:0007669"/>
    <property type="project" value="UniProtKB-SubCell"/>
</dbReference>